<dbReference type="UniPathway" id="UPA00084">
    <property type="reaction ID" value="UER00503"/>
</dbReference>
<keyword evidence="11" id="KW-0443">Lipid metabolism</keyword>
<comment type="catalytic activity">
    <reaction evidence="15">
        <text>a CDP-1,2-diacyl-sn-glycerol + sn-glycerol 3-phosphate = a 1,2-diacyl-sn-glycero-3-phospho-(1'-sn-glycero-3'-phosphate) + CMP + H(+)</text>
        <dbReference type="Rhea" id="RHEA:12593"/>
        <dbReference type="ChEBI" id="CHEBI:15378"/>
        <dbReference type="ChEBI" id="CHEBI:57597"/>
        <dbReference type="ChEBI" id="CHEBI:58332"/>
        <dbReference type="ChEBI" id="CHEBI:60110"/>
        <dbReference type="ChEBI" id="CHEBI:60377"/>
        <dbReference type="EC" id="2.7.8.5"/>
    </reaction>
</comment>
<dbReference type="Proteomes" id="UP000190657">
    <property type="component" value="Unassembled WGS sequence"/>
</dbReference>
<keyword evidence="12 18" id="KW-0472">Membrane</keyword>
<dbReference type="Pfam" id="PF01066">
    <property type="entry name" value="CDP-OH_P_transf"/>
    <property type="match status" value="1"/>
</dbReference>
<dbReference type="PROSITE" id="PS00379">
    <property type="entry name" value="CDP_ALCOHOL_P_TRANSF"/>
    <property type="match status" value="1"/>
</dbReference>
<dbReference type="NCBIfam" id="TIGR00560">
    <property type="entry name" value="pgsA"/>
    <property type="match status" value="1"/>
</dbReference>
<keyword evidence="8 17" id="KW-0808">Transferase</keyword>
<dbReference type="PANTHER" id="PTHR14269">
    <property type="entry name" value="CDP-DIACYLGLYCEROL--GLYCEROL-3-PHOSPHATE 3-PHOSPHATIDYLTRANSFERASE-RELATED"/>
    <property type="match status" value="1"/>
</dbReference>
<evidence type="ECO:0000256" key="8">
    <source>
        <dbReference type="ARBA" id="ARBA00022679"/>
    </source>
</evidence>
<name>A0A1T4LTQ5_9FIRM</name>
<feature type="transmembrane region" description="Helical" evidence="18">
    <location>
        <begin position="7"/>
        <end position="24"/>
    </location>
</feature>
<dbReference type="GO" id="GO:0006655">
    <property type="term" value="P:phosphatidylglycerol biosynthetic process"/>
    <property type="evidence" value="ECO:0007669"/>
    <property type="project" value="UniProtKB-UniPathway"/>
</dbReference>
<evidence type="ECO:0000313" key="19">
    <source>
        <dbReference type="EMBL" id="SJZ58011.1"/>
    </source>
</evidence>
<evidence type="ECO:0000256" key="10">
    <source>
        <dbReference type="ARBA" id="ARBA00022989"/>
    </source>
</evidence>
<keyword evidence="13" id="KW-0594">Phospholipid biosynthesis</keyword>
<dbReference type="PANTHER" id="PTHR14269:SF62">
    <property type="entry name" value="CDP-DIACYLGLYCEROL--GLYCEROL-3-PHOSPHATE 3-PHOSPHATIDYLTRANSFERASE 1, CHLOROPLASTIC"/>
    <property type="match status" value="1"/>
</dbReference>
<evidence type="ECO:0000256" key="5">
    <source>
        <dbReference type="ARBA" id="ARBA00013170"/>
    </source>
</evidence>
<keyword evidence="7" id="KW-0444">Lipid biosynthesis</keyword>
<comment type="function">
    <text evidence="1">This protein catalyzes the committed step to the synthesis of the acidic phospholipids.</text>
</comment>
<comment type="subcellular location">
    <subcellularLocation>
        <location evidence="2">Membrane</location>
        <topology evidence="2">Multi-pass membrane protein</topology>
    </subcellularLocation>
</comment>
<organism evidence="19 20">
    <name type="scientific">Eubacterium coprostanoligenes</name>
    <dbReference type="NCBI Taxonomy" id="290054"/>
    <lineage>
        <taxon>Bacteria</taxon>
        <taxon>Bacillati</taxon>
        <taxon>Bacillota</taxon>
        <taxon>Clostridia</taxon>
        <taxon>Eubacteriales</taxon>
        <taxon>Eubacteriaceae</taxon>
        <taxon>Eubacterium</taxon>
    </lineage>
</organism>
<comment type="similarity">
    <text evidence="4 17">Belongs to the CDP-alcohol phosphatidyltransferase class-I family.</text>
</comment>
<dbReference type="OrthoDB" id="9796672at2"/>
<evidence type="ECO:0000256" key="1">
    <source>
        <dbReference type="ARBA" id="ARBA00003973"/>
    </source>
</evidence>
<dbReference type="AlphaFoldDB" id="A0A1T4LTQ5"/>
<sequence length="194" mass="21840">MNLPNKITVFRFCCIPFLWLFSLWQFRYHWVAALLVYFIACVSDTVDGNIARKRKLVTDFGKLMDPLSDKALVLAAFLIQINLGIRTDIVIMIMMAREFLVAGMRMAATVEGEVIAANVFGKAKTFIQMATTGMTFLLLAIMEKDGEIIIATNGFNPPQWLTVYCTIAFWIAGIVTALSGIKYTLDGWKHIKTK</sequence>
<feature type="transmembrane region" description="Helical" evidence="18">
    <location>
        <begin position="161"/>
        <end position="185"/>
    </location>
</feature>
<evidence type="ECO:0000256" key="9">
    <source>
        <dbReference type="ARBA" id="ARBA00022692"/>
    </source>
</evidence>
<dbReference type="GO" id="GO:0016020">
    <property type="term" value="C:membrane"/>
    <property type="evidence" value="ECO:0007669"/>
    <property type="project" value="UniProtKB-SubCell"/>
</dbReference>
<evidence type="ECO:0000256" key="13">
    <source>
        <dbReference type="ARBA" id="ARBA00023209"/>
    </source>
</evidence>
<dbReference type="Gene3D" id="1.20.120.1760">
    <property type="match status" value="1"/>
</dbReference>
<evidence type="ECO:0000256" key="15">
    <source>
        <dbReference type="ARBA" id="ARBA00048586"/>
    </source>
</evidence>
<keyword evidence="14" id="KW-1208">Phospholipid metabolism</keyword>
<evidence type="ECO:0000256" key="17">
    <source>
        <dbReference type="RuleBase" id="RU003750"/>
    </source>
</evidence>
<feature type="transmembrane region" description="Helical" evidence="18">
    <location>
        <begin position="71"/>
        <end position="96"/>
    </location>
</feature>
<dbReference type="RefSeq" id="WP_078768491.1">
    <property type="nucleotide sequence ID" value="NZ_FUWW01000009.1"/>
</dbReference>
<dbReference type="PIRSF" id="PIRSF000847">
    <property type="entry name" value="Phos_ph_gly_syn"/>
    <property type="match status" value="1"/>
</dbReference>
<gene>
    <name evidence="19" type="ORF">SAMN02745114_01013</name>
</gene>
<dbReference type="STRING" id="290054.SAMN02745114_01013"/>
<evidence type="ECO:0000256" key="6">
    <source>
        <dbReference type="ARBA" id="ARBA00014944"/>
    </source>
</evidence>
<keyword evidence="20" id="KW-1185">Reference proteome</keyword>
<dbReference type="EMBL" id="FUWW01000009">
    <property type="protein sequence ID" value="SJZ58011.1"/>
    <property type="molecule type" value="Genomic_DNA"/>
</dbReference>
<evidence type="ECO:0000256" key="4">
    <source>
        <dbReference type="ARBA" id="ARBA00010441"/>
    </source>
</evidence>
<dbReference type="InterPro" id="IPR004570">
    <property type="entry name" value="Phosphatidylglycerol_P_synth"/>
</dbReference>
<dbReference type="EC" id="2.7.8.5" evidence="5 16"/>
<dbReference type="InterPro" id="IPR000462">
    <property type="entry name" value="CDP-OH_P_trans"/>
</dbReference>
<comment type="pathway">
    <text evidence="3">Phospholipid metabolism; phosphatidylglycerol biosynthesis; phosphatidylglycerol from CDP-diacylglycerol: step 1/2.</text>
</comment>
<evidence type="ECO:0000256" key="7">
    <source>
        <dbReference type="ARBA" id="ARBA00022516"/>
    </source>
</evidence>
<evidence type="ECO:0000256" key="2">
    <source>
        <dbReference type="ARBA" id="ARBA00004141"/>
    </source>
</evidence>
<keyword evidence="9 18" id="KW-0812">Transmembrane</keyword>
<dbReference type="InterPro" id="IPR043130">
    <property type="entry name" value="CDP-OH_PTrfase_TM_dom"/>
</dbReference>
<proteinExistence type="inferred from homology"/>
<dbReference type="GO" id="GO:0008444">
    <property type="term" value="F:CDP-diacylglycerol-glycerol-3-phosphate 3-phosphatidyltransferase activity"/>
    <property type="evidence" value="ECO:0007669"/>
    <property type="project" value="UniProtKB-UniRule"/>
</dbReference>
<evidence type="ECO:0000256" key="12">
    <source>
        <dbReference type="ARBA" id="ARBA00023136"/>
    </source>
</evidence>
<evidence type="ECO:0000256" key="16">
    <source>
        <dbReference type="NCBIfam" id="TIGR00560"/>
    </source>
</evidence>
<evidence type="ECO:0000256" key="3">
    <source>
        <dbReference type="ARBA" id="ARBA00005042"/>
    </source>
</evidence>
<evidence type="ECO:0000313" key="20">
    <source>
        <dbReference type="Proteomes" id="UP000190657"/>
    </source>
</evidence>
<reference evidence="19 20" key="1">
    <citation type="submission" date="2017-02" db="EMBL/GenBank/DDBJ databases">
        <authorList>
            <person name="Peterson S.W."/>
        </authorList>
    </citation>
    <scope>NUCLEOTIDE SEQUENCE [LARGE SCALE GENOMIC DNA]</scope>
    <source>
        <strain evidence="19 20">ATCC 51222</strain>
    </source>
</reference>
<keyword evidence="10 18" id="KW-1133">Transmembrane helix</keyword>
<evidence type="ECO:0000256" key="18">
    <source>
        <dbReference type="SAM" id="Phobius"/>
    </source>
</evidence>
<dbReference type="InterPro" id="IPR048254">
    <property type="entry name" value="CDP_ALCOHOL_P_TRANSF_CS"/>
</dbReference>
<protein>
    <recommendedName>
        <fullName evidence="6 16">CDP-diacylglycerol--glycerol-3-phosphate 3-phosphatidyltransferase</fullName>
        <ecNumber evidence="5 16">2.7.8.5</ecNumber>
    </recommendedName>
</protein>
<accession>A0A1T4LTQ5</accession>
<feature type="transmembrane region" description="Helical" evidence="18">
    <location>
        <begin position="30"/>
        <end position="50"/>
    </location>
</feature>
<dbReference type="InterPro" id="IPR050324">
    <property type="entry name" value="CDP-alcohol_PTase-I"/>
</dbReference>
<evidence type="ECO:0000256" key="14">
    <source>
        <dbReference type="ARBA" id="ARBA00023264"/>
    </source>
</evidence>
<evidence type="ECO:0000256" key="11">
    <source>
        <dbReference type="ARBA" id="ARBA00023098"/>
    </source>
</evidence>